<keyword evidence="8" id="KW-1185">Reference proteome</keyword>
<reference evidence="7" key="1">
    <citation type="journal article" date="2014" name="Int. J. Syst. Evol. Microbiol.">
        <title>Complete genome sequence of Corynebacterium casei LMG S-19264T (=DSM 44701T), isolated from a smear-ripened cheese.</title>
        <authorList>
            <consortium name="US DOE Joint Genome Institute (JGI-PGF)"/>
            <person name="Walter F."/>
            <person name="Albersmeier A."/>
            <person name="Kalinowski J."/>
            <person name="Ruckert C."/>
        </authorList>
    </citation>
    <scope>NUCLEOTIDE SEQUENCE</scope>
    <source>
        <strain evidence="7">VKM Ac-1447</strain>
    </source>
</reference>
<dbReference type="FunFam" id="1.10.1040.10:FF:000002">
    <property type="entry name" value="6-phosphogluconate dehydrogenase, decarboxylating"/>
    <property type="match status" value="1"/>
</dbReference>
<keyword evidence="2 4" id="KW-0560">Oxidoreductase</keyword>
<name>A0A9W6HFL5_9MICO</name>
<dbReference type="InterPro" id="IPR008927">
    <property type="entry name" value="6-PGluconate_DH-like_C_sf"/>
</dbReference>
<dbReference type="PANTHER" id="PTHR11811">
    <property type="entry name" value="6-PHOSPHOGLUCONATE DEHYDROGENASE"/>
    <property type="match status" value="1"/>
</dbReference>
<dbReference type="GO" id="GO:0004616">
    <property type="term" value="F:phosphogluconate dehydrogenase (decarboxylating) activity"/>
    <property type="evidence" value="ECO:0007669"/>
    <property type="project" value="UniProtKB-EC"/>
</dbReference>
<sequence>MVQGPRPLPRNTSHPHANLELRMASTPSPTGPSTDQDQAPHEAATAHEGAPRPEEVDRPTPAESSDASEAPSGAANIGVVGLAVMGSNLARNLASREGNTVAVFNRSRAKTDELVETHPEAGFLPAFSYEEFAANLQKPRTAIIMVKAGRPTDAVIDELMRVFEPGDIIVDGGNSLFTDTIRREKAVREAGFNFVGMGVSGGEEGALLGPSLMPGGPDESWVTLGPILKSIAAVAEGEPCVTHVGHDGAGHFVKMVHNGIEYADMQLIAEAYDLIRRGTGKSPAEIADIFAEWNRGELESYLIEITAEVLRQTDAATGQPLVDVIVDQAGAKGTGAWTVQTALDLGVPVSGIAEAVFARSLSSHREQRDVSGSLPGPDDAAFTVEDADVFIEQVRLALYASKIVAYSQGFDEIRAGAAQYGWNIDLGAVSKIWRGGCIIRAQFLNRIADAYAAEAELPVLLTAPYFVEALGRAQDAWRHIVQVAAGAGIPAPAFSSSLSYYDGLRAERLPAALIQGQRDFFGAHTYKRIDKDGTFHTLWSGDRSEVEAEDTH</sequence>
<gene>
    <name evidence="7" type="primary">gnd</name>
    <name evidence="7" type="ORF">GCM10017586_11290</name>
</gene>
<comment type="catalytic activity">
    <reaction evidence="4">
        <text>6-phospho-D-gluconate + NADP(+) = D-ribulose 5-phosphate + CO2 + NADPH</text>
        <dbReference type="Rhea" id="RHEA:10116"/>
        <dbReference type="ChEBI" id="CHEBI:16526"/>
        <dbReference type="ChEBI" id="CHEBI:57783"/>
        <dbReference type="ChEBI" id="CHEBI:58121"/>
        <dbReference type="ChEBI" id="CHEBI:58349"/>
        <dbReference type="ChEBI" id="CHEBI:58759"/>
        <dbReference type="EC" id="1.1.1.44"/>
    </reaction>
</comment>
<evidence type="ECO:0000313" key="7">
    <source>
        <dbReference type="EMBL" id="GLJ79447.1"/>
    </source>
</evidence>
<feature type="compositionally biased region" description="Low complexity" evidence="5">
    <location>
        <begin position="61"/>
        <end position="73"/>
    </location>
</feature>
<protein>
    <recommendedName>
        <fullName evidence="4">6-phosphogluconate dehydrogenase, decarboxylating</fullName>
        <ecNumber evidence="4">1.1.1.44</ecNumber>
    </recommendedName>
</protein>
<dbReference type="EC" id="1.1.1.44" evidence="4"/>
<evidence type="ECO:0000256" key="3">
    <source>
        <dbReference type="ARBA" id="ARBA00023064"/>
    </source>
</evidence>
<dbReference type="InterPro" id="IPR006114">
    <property type="entry name" value="6PGDH_C"/>
</dbReference>
<keyword evidence="4" id="KW-0570">Pentose shunt</keyword>
<evidence type="ECO:0000256" key="1">
    <source>
        <dbReference type="ARBA" id="ARBA00008419"/>
    </source>
</evidence>
<feature type="domain" description="6-phosphogluconate dehydrogenase C-terminal" evidence="6">
    <location>
        <begin position="250"/>
        <end position="540"/>
    </location>
</feature>
<evidence type="ECO:0000256" key="5">
    <source>
        <dbReference type="SAM" id="MobiDB-lite"/>
    </source>
</evidence>
<evidence type="ECO:0000259" key="6">
    <source>
        <dbReference type="SMART" id="SM01350"/>
    </source>
</evidence>
<evidence type="ECO:0000256" key="4">
    <source>
        <dbReference type="RuleBase" id="RU000485"/>
    </source>
</evidence>
<dbReference type="InterPro" id="IPR006183">
    <property type="entry name" value="Pgluconate_DH"/>
</dbReference>
<comment type="pathway">
    <text evidence="4">Carbohydrate degradation; pentose phosphate pathway; D-ribulose 5-phosphate from D-glucose 6-phosphate (oxidative stage): step 3/3.</text>
</comment>
<evidence type="ECO:0000256" key="2">
    <source>
        <dbReference type="ARBA" id="ARBA00023002"/>
    </source>
</evidence>
<dbReference type="AlphaFoldDB" id="A0A9W6HFL5"/>
<feature type="compositionally biased region" description="Basic and acidic residues" evidence="5">
    <location>
        <begin position="49"/>
        <end position="60"/>
    </location>
</feature>
<dbReference type="InterPro" id="IPR013328">
    <property type="entry name" value="6PGD_dom2"/>
</dbReference>
<feature type="compositionally biased region" description="Polar residues" evidence="5">
    <location>
        <begin position="25"/>
        <end position="37"/>
    </location>
</feature>
<dbReference type="Gene3D" id="1.20.5.320">
    <property type="entry name" value="6-Phosphogluconate Dehydrogenase, domain 3"/>
    <property type="match status" value="1"/>
</dbReference>
<accession>A0A9W6HFL5</accession>
<feature type="region of interest" description="Disordered" evidence="5">
    <location>
        <begin position="1"/>
        <end position="73"/>
    </location>
</feature>
<dbReference type="FunFam" id="3.40.50.720:FF:000007">
    <property type="entry name" value="6-phosphogluconate dehydrogenase, decarboxylating"/>
    <property type="match status" value="1"/>
</dbReference>
<dbReference type="NCBIfam" id="NF006765">
    <property type="entry name" value="PRK09287.1"/>
    <property type="match status" value="1"/>
</dbReference>
<dbReference type="GO" id="GO:0019521">
    <property type="term" value="P:D-gluconate metabolic process"/>
    <property type="evidence" value="ECO:0007669"/>
    <property type="project" value="UniProtKB-KW"/>
</dbReference>
<dbReference type="InterPro" id="IPR036291">
    <property type="entry name" value="NAD(P)-bd_dom_sf"/>
</dbReference>
<dbReference type="SMART" id="SM01350">
    <property type="entry name" value="6PGD"/>
    <property type="match status" value="1"/>
</dbReference>
<dbReference type="GO" id="GO:0050661">
    <property type="term" value="F:NADP binding"/>
    <property type="evidence" value="ECO:0007669"/>
    <property type="project" value="InterPro"/>
</dbReference>
<dbReference type="NCBIfam" id="TIGR00873">
    <property type="entry name" value="gnd"/>
    <property type="match status" value="1"/>
</dbReference>
<evidence type="ECO:0000313" key="8">
    <source>
        <dbReference type="Proteomes" id="UP001142317"/>
    </source>
</evidence>
<dbReference type="InterPro" id="IPR006113">
    <property type="entry name" value="6PGDH_Gnd/GntZ"/>
</dbReference>
<dbReference type="Proteomes" id="UP001142317">
    <property type="component" value="Unassembled WGS sequence"/>
</dbReference>
<dbReference type="Gene3D" id="3.40.50.720">
    <property type="entry name" value="NAD(P)-binding Rossmann-like Domain"/>
    <property type="match status" value="1"/>
</dbReference>
<reference evidence="7" key="2">
    <citation type="submission" date="2023-01" db="EMBL/GenBank/DDBJ databases">
        <authorList>
            <person name="Sun Q."/>
            <person name="Evtushenko L."/>
        </authorList>
    </citation>
    <scope>NUCLEOTIDE SEQUENCE</scope>
    <source>
        <strain evidence="7">VKM Ac-1447</strain>
    </source>
</reference>
<organism evidence="7 8">
    <name type="scientific">Microbacterium imperiale</name>
    <dbReference type="NCBI Taxonomy" id="33884"/>
    <lineage>
        <taxon>Bacteria</taxon>
        <taxon>Bacillati</taxon>
        <taxon>Actinomycetota</taxon>
        <taxon>Actinomycetes</taxon>
        <taxon>Micrococcales</taxon>
        <taxon>Microbacteriaceae</taxon>
        <taxon>Microbacterium</taxon>
    </lineage>
</organism>
<dbReference type="PRINTS" id="PR00076">
    <property type="entry name" value="6PGDHDRGNASE"/>
</dbReference>
<proteinExistence type="inferred from homology"/>
<dbReference type="FunFam" id="1.20.5.320:FF:000004">
    <property type="entry name" value="6-phosphogluconate dehydrogenase, decarboxylating"/>
    <property type="match status" value="1"/>
</dbReference>
<dbReference type="SUPFAM" id="SSF48179">
    <property type="entry name" value="6-phosphogluconate dehydrogenase C-terminal domain-like"/>
    <property type="match status" value="1"/>
</dbReference>
<dbReference type="GO" id="GO:0006098">
    <property type="term" value="P:pentose-phosphate shunt"/>
    <property type="evidence" value="ECO:0007669"/>
    <property type="project" value="UniProtKB-KW"/>
</dbReference>
<dbReference type="Pfam" id="PF00393">
    <property type="entry name" value="6PGD"/>
    <property type="match status" value="1"/>
</dbReference>
<dbReference type="SUPFAM" id="SSF51735">
    <property type="entry name" value="NAD(P)-binding Rossmann-fold domains"/>
    <property type="match status" value="1"/>
</dbReference>
<comment type="caution">
    <text evidence="7">The sequence shown here is derived from an EMBL/GenBank/DDBJ whole genome shotgun (WGS) entry which is preliminary data.</text>
</comment>
<dbReference type="Gene3D" id="1.10.1040.10">
    <property type="entry name" value="N-(1-d-carboxylethyl)-l-norvaline Dehydrogenase, domain 2"/>
    <property type="match status" value="1"/>
</dbReference>
<dbReference type="EMBL" id="BSEO01000001">
    <property type="protein sequence ID" value="GLJ79447.1"/>
    <property type="molecule type" value="Genomic_DNA"/>
</dbReference>
<keyword evidence="3 4" id="KW-0311">Gluconate utilization</keyword>
<comment type="similarity">
    <text evidence="1 4">Belongs to the 6-phosphogluconate dehydrogenase family.</text>
</comment>
<dbReference type="InterPro" id="IPR006115">
    <property type="entry name" value="6PGDH_NADP-bd"/>
</dbReference>
<keyword evidence="4" id="KW-0521">NADP</keyword>
<dbReference type="Pfam" id="PF03446">
    <property type="entry name" value="NAD_binding_2"/>
    <property type="match status" value="1"/>
</dbReference>